<organism evidence="2 3">
    <name type="scientific">Nepenthes gracilis</name>
    <name type="common">Slender pitcher plant</name>
    <dbReference type="NCBI Taxonomy" id="150966"/>
    <lineage>
        <taxon>Eukaryota</taxon>
        <taxon>Viridiplantae</taxon>
        <taxon>Streptophyta</taxon>
        <taxon>Embryophyta</taxon>
        <taxon>Tracheophyta</taxon>
        <taxon>Spermatophyta</taxon>
        <taxon>Magnoliopsida</taxon>
        <taxon>eudicotyledons</taxon>
        <taxon>Gunneridae</taxon>
        <taxon>Pentapetalae</taxon>
        <taxon>Caryophyllales</taxon>
        <taxon>Nepenthaceae</taxon>
        <taxon>Nepenthes</taxon>
    </lineage>
</organism>
<comment type="caution">
    <text evidence="2">The sequence shown here is derived from an EMBL/GenBank/DDBJ whole genome shotgun (WGS) entry which is preliminary data.</text>
</comment>
<dbReference type="AlphaFoldDB" id="A0AAD3XIV5"/>
<keyword evidence="3" id="KW-1185">Reference proteome</keyword>
<evidence type="ECO:0000256" key="1">
    <source>
        <dbReference type="SAM" id="MobiDB-lite"/>
    </source>
</evidence>
<proteinExistence type="predicted"/>
<dbReference type="Proteomes" id="UP001279734">
    <property type="component" value="Unassembled WGS sequence"/>
</dbReference>
<protein>
    <submittedName>
        <fullName evidence="2">Uncharacterized protein</fullName>
    </submittedName>
</protein>
<evidence type="ECO:0000313" key="3">
    <source>
        <dbReference type="Proteomes" id="UP001279734"/>
    </source>
</evidence>
<evidence type="ECO:0000313" key="2">
    <source>
        <dbReference type="EMBL" id="GMH06164.1"/>
    </source>
</evidence>
<dbReference type="EMBL" id="BSYO01000006">
    <property type="protein sequence ID" value="GMH06164.1"/>
    <property type="molecule type" value="Genomic_DNA"/>
</dbReference>
<feature type="region of interest" description="Disordered" evidence="1">
    <location>
        <begin position="1"/>
        <end position="21"/>
    </location>
</feature>
<name>A0AAD3XIV5_NEPGR</name>
<accession>A0AAD3XIV5</accession>
<gene>
    <name evidence="2" type="ORF">Nepgr_008004</name>
</gene>
<reference evidence="2" key="1">
    <citation type="submission" date="2023-05" db="EMBL/GenBank/DDBJ databases">
        <title>Nepenthes gracilis genome sequencing.</title>
        <authorList>
            <person name="Fukushima K."/>
        </authorList>
    </citation>
    <scope>NUCLEOTIDE SEQUENCE</scope>
    <source>
        <strain evidence="2">SING2019-196</strain>
    </source>
</reference>
<sequence length="154" mass="17390">MPAHQAKMHTSSCKINRKSKRDRNNPPAYFFIIVFKVDSSDGRGLKSTRPQFPQENRKKSHRLQHFMADDAVAPLSVELCPAHLCLVESTAGWLRKGLCCGGESYHAGFCRANETPITKTIRTIRLDRQLKVQNTNIATTIQTIEQLLMTATNH</sequence>